<dbReference type="InterPro" id="IPR030970">
    <property type="entry name" value="ABC_MlaD"/>
</dbReference>
<keyword evidence="3" id="KW-1185">Reference proteome</keyword>
<name>A0A8J2Z2P9_9GAMM</name>
<dbReference type="PANTHER" id="PTHR33371">
    <property type="entry name" value="INTERMEMBRANE PHOSPHOLIPID TRANSPORT SYSTEM BINDING PROTEIN MLAD-RELATED"/>
    <property type="match status" value="1"/>
</dbReference>
<reference evidence="2" key="2">
    <citation type="submission" date="2020-09" db="EMBL/GenBank/DDBJ databases">
        <authorList>
            <person name="Sun Q."/>
            <person name="Zhou Y."/>
        </authorList>
    </citation>
    <scope>NUCLEOTIDE SEQUENCE</scope>
    <source>
        <strain evidence="2">CGMCC 1.15758</strain>
    </source>
</reference>
<comment type="caution">
    <text evidence="2">The sequence shown here is derived from an EMBL/GenBank/DDBJ whole genome shotgun (WGS) entry which is preliminary data.</text>
</comment>
<evidence type="ECO:0000259" key="1">
    <source>
        <dbReference type="Pfam" id="PF02470"/>
    </source>
</evidence>
<dbReference type="NCBIfam" id="TIGR04430">
    <property type="entry name" value="OM_asym_MlaD"/>
    <property type="match status" value="1"/>
</dbReference>
<reference evidence="2" key="1">
    <citation type="journal article" date="2014" name="Int. J. Syst. Evol. Microbiol.">
        <title>Complete genome sequence of Corynebacterium casei LMG S-19264T (=DSM 44701T), isolated from a smear-ripened cheese.</title>
        <authorList>
            <consortium name="US DOE Joint Genome Institute (JGI-PGF)"/>
            <person name="Walter F."/>
            <person name="Albersmeier A."/>
            <person name="Kalinowski J."/>
            <person name="Ruckert C."/>
        </authorList>
    </citation>
    <scope>NUCLEOTIDE SEQUENCE</scope>
    <source>
        <strain evidence="2">CGMCC 1.15758</strain>
    </source>
</reference>
<gene>
    <name evidence="2" type="ORF">GCM10010995_01520</name>
</gene>
<dbReference type="EMBL" id="BMJS01000001">
    <property type="protein sequence ID" value="GGF87986.1"/>
    <property type="molecule type" value="Genomic_DNA"/>
</dbReference>
<dbReference type="GO" id="GO:0005548">
    <property type="term" value="F:phospholipid transporter activity"/>
    <property type="evidence" value="ECO:0007669"/>
    <property type="project" value="TreeGrafter"/>
</dbReference>
<accession>A0A8J2Z2P9</accession>
<feature type="domain" description="Mce/MlaD" evidence="1">
    <location>
        <begin position="40"/>
        <end position="119"/>
    </location>
</feature>
<protein>
    <recommendedName>
        <fullName evidence="1">Mce/MlaD domain-containing protein</fullName>
    </recommendedName>
</protein>
<dbReference type="OrthoDB" id="9788420at2"/>
<evidence type="ECO:0000313" key="3">
    <source>
        <dbReference type="Proteomes" id="UP000636949"/>
    </source>
</evidence>
<evidence type="ECO:0000313" key="2">
    <source>
        <dbReference type="EMBL" id="GGF87986.1"/>
    </source>
</evidence>
<sequence>MYKKSYELLVGVFVLLGIVALIFMALKVSGLSLSGFDNSSYQVKAQFQNIGSLRPGAAVRIAGVEIGKVDNITLTPNYNGFIADVTLNINKRYSNIPSSYGAAIDTSGILGDSFIALHPSDMDIPGLYNSKYLENGSTIELSNTSSAINLNSLINTFVSGSGDKK</sequence>
<dbReference type="AlphaFoldDB" id="A0A8J2Z2P9"/>
<dbReference type="RefSeq" id="WP_117001241.1">
    <property type="nucleotide sequence ID" value="NZ_BMJS01000001.1"/>
</dbReference>
<dbReference type="Proteomes" id="UP000636949">
    <property type="component" value="Unassembled WGS sequence"/>
</dbReference>
<dbReference type="InterPro" id="IPR052336">
    <property type="entry name" value="MlaD_Phospholipid_Transporter"/>
</dbReference>
<proteinExistence type="predicted"/>
<organism evidence="2 3">
    <name type="scientific">Cysteiniphilum litorale</name>
    <dbReference type="NCBI Taxonomy" id="2056700"/>
    <lineage>
        <taxon>Bacteria</taxon>
        <taxon>Pseudomonadati</taxon>
        <taxon>Pseudomonadota</taxon>
        <taxon>Gammaproteobacteria</taxon>
        <taxon>Thiotrichales</taxon>
        <taxon>Fastidiosibacteraceae</taxon>
        <taxon>Cysteiniphilum</taxon>
    </lineage>
</organism>
<dbReference type="Pfam" id="PF02470">
    <property type="entry name" value="MlaD"/>
    <property type="match status" value="1"/>
</dbReference>
<dbReference type="InterPro" id="IPR003399">
    <property type="entry name" value="Mce/MlaD"/>
</dbReference>
<dbReference type="PANTHER" id="PTHR33371:SF4">
    <property type="entry name" value="INTERMEMBRANE PHOSPHOLIPID TRANSPORT SYSTEM BINDING PROTEIN MLAD"/>
    <property type="match status" value="1"/>
</dbReference>
<dbReference type="GO" id="GO:0005543">
    <property type="term" value="F:phospholipid binding"/>
    <property type="evidence" value="ECO:0007669"/>
    <property type="project" value="TreeGrafter"/>
</dbReference>